<dbReference type="Gene3D" id="2.170.150.70">
    <property type="match status" value="1"/>
</dbReference>
<dbReference type="RefSeq" id="XP_016213750.1">
    <property type="nucleotide sequence ID" value="XM_016358649.1"/>
</dbReference>
<accession>A0A0D1YTB2</accession>
<evidence type="ECO:0000256" key="3">
    <source>
        <dbReference type="ARBA" id="ARBA00022833"/>
    </source>
</evidence>
<sequence length="161" mass="18161">MTEAKGEGPLYKGSCHCGFFTYEARIDLQSPKKSFNGKQISKCNCTICHKTGAPLIAPEDGTFKIISPPKGREELTEYHFKEGNVHHWFCPKCGIKPFIEGKFNFGDQWFEFQRVNVLTIDERADGSGMDDLRELTIGYYAGRSNDWSLPVADEPYPGGIR</sequence>
<gene>
    <name evidence="5" type="ORF">PV09_05175</name>
</gene>
<dbReference type="GeneID" id="27313148"/>
<evidence type="ECO:0000256" key="1">
    <source>
        <dbReference type="ARBA" id="ARBA00005495"/>
    </source>
</evidence>
<feature type="domain" description="CENP-V/GFA" evidence="4">
    <location>
        <begin position="11"/>
        <end position="141"/>
    </location>
</feature>
<keyword evidence="3" id="KW-0862">Zinc</keyword>
<keyword evidence="2" id="KW-0479">Metal-binding</keyword>
<name>A0A0D1YTB2_9PEZI</name>
<dbReference type="HOGENOM" id="CLU_087334_0_0_1"/>
<dbReference type="PANTHER" id="PTHR28620">
    <property type="entry name" value="CENTROMERE PROTEIN V"/>
    <property type="match status" value="1"/>
</dbReference>
<dbReference type="RefSeq" id="XP_016213751.1">
    <property type="nucleotide sequence ID" value="XM_016358650.1"/>
</dbReference>
<dbReference type="InterPro" id="IPR006913">
    <property type="entry name" value="CENP-V/GFA"/>
</dbReference>
<reference evidence="5 6" key="1">
    <citation type="submission" date="2015-01" db="EMBL/GenBank/DDBJ databases">
        <title>The Genome Sequence of Ochroconis gallopava CBS43764.</title>
        <authorList>
            <consortium name="The Broad Institute Genomics Platform"/>
            <person name="Cuomo C."/>
            <person name="de Hoog S."/>
            <person name="Gorbushina A."/>
            <person name="Stielow B."/>
            <person name="Teixiera M."/>
            <person name="Abouelleil A."/>
            <person name="Chapman S.B."/>
            <person name="Priest M."/>
            <person name="Young S.K."/>
            <person name="Wortman J."/>
            <person name="Nusbaum C."/>
            <person name="Birren B."/>
        </authorList>
    </citation>
    <scope>NUCLEOTIDE SEQUENCE [LARGE SCALE GENOMIC DNA]</scope>
    <source>
        <strain evidence="5 6">CBS 43764</strain>
    </source>
</reference>
<dbReference type="OrthoDB" id="2993351at2759"/>
<comment type="similarity">
    <text evidence="1">Belongs to the Gfa family.</text>
</comment>
<dbReference type="PANTHER" id="PTHR28620:SF1">
    <property type="entry name" value="CENP-V_GFA DOMAIN-CONTAINING PROTEIN"/>
    <property type="match status" value="1"/>
</dbReference>
<dbReference type="Pfam" id="PF04828">
    <property type="entry name" value="GFA"/>
    <property type="match status" value="1"/>
</dbReference>
<dbReference type="VEuPathDB" id="FungiDB:PV09_05175"/>
<organism evidence="5 6">
    <name type="scientific">Verruconis gallopava</name>
    <dbReference type="NCBI Taxonomy" id="253628"/>
    <lineage>
        <taxon>Eukaryota</taxon>
        <taxon>Fungi</taxon>
        <taxon>Dikarya</taxon>
        <taxon>Ascomycota</taxon>
        <taxon>Pezizomycotina</taxon>
        <taxon>Dothideomycetes</taxon>
        <taxon>Pleosporomycetidae</taxon>
        <taxon>Venturiales</taxon>
        <taxon>Sympoventuriaceae</taxon>
        <taxon>Verruconis</taxon>
    </lineage>
</organism>
<dbReference type="GO" id="GO:0016846">
    <property type="term" value="F:carbon-sulfur lyase activity"/>
    <property type="evidence" value="ECO:0007669"/>
    <property type="project" value="InterPro"/>
</dbReference>
<evidence type="ECO:0000313" key="5">
    <source>
        <dbReference type="EMBL" id="KIW03882.1"/>
    </source>
</evidence>
<dbReference type="InterPro" id="IPR052355">
    <property type="entry name" value="CENP-V-like"/>
</dbReference>
<protein>
    <recommendedName>
        <fullName evidence="4">CENP-V/GFA domain-containing protein</fullName>
    </recommendedName>
</protein>
<dbReference type="Proteomes" id="UP000053259">
    <property type="component" value="Unassembled WGS sequence"/>
</dbReference>
<dbReference type="GO" id="GO:0046872">
    <property type="term" value="F:metal ion binding"/>
    <property type="evidence" value="ECO:0007669"/>
    <property type="project" value="UniProtKB-KW"/>
</dbReference>
<dbReference type="AlphaFoldDB" id="A0A0D1YTB2"/>
<dbReference type="SUPFAM" id="SSF51316">
    <property type="entry name" value="Mss4-like"/>
    <property type="match status" value="1"/>
</dbReference>
<evidence type="ECO:0000256" key="2">
    <source>
        <dbReference type="ARBA" id="ARBA00022723"/>
    </source>
</evidence>
<dbReference type="EMBL" id="KN847543">
    <property type="protein sequence ID" value="KIW03881.1"/>
    <property type="molecule type" value="Genomic_DNA"/>
</dbReference>
<dbReference type="RefSeq" id="XP_016213749.1">
    <property type="nucleotide sequence ID" value="XM_016358648.1"/>
</dbReference>
<dbReference type="InterPro" id="IPR011057">
    <property type="entry name" value="Mss4-like_sf"/>
</dbReference>
<evidence type="ECO:0000313" key="6">
    <source>
        <dbReference type="Proteomes" id="UP000053259"/>
    </source>
</evidence>
<dbReference type="STRING" id="253628.A0A0D1YTB2"/>
<proteinExistence type="inferred from homology"/>
<evidence type="ECO:0000259" key="4">
    <source>
        <dbReference type="PROSITE" id="PS51891"/>
    </source>
</evidence>
<dbReference type="PROSITE" id="PS51891">
    <property type="entry name" value="CENP_V_GFA"/>
    <property type="match status" value="1"/>
</dbReference>
<keyword evidence="6" id="KW-1185">Reference proteome</keyword>
<dbReference type="EMBL" id="KN847543">
    <property type="protein sequence ID" value="KIW03880.1"/>
    <property type="molecule type" value="Genomic_DNA"/>
</dbReference>
<dbReference type="EMBL" id="KN847543">
    <property type="protein sequence ID" value="KIW03882.1"/>
    <property type="molecule type" value="Genomic_DNA"/>
</dbReference>